<evidence type="ECO:0008006" key="3">
    <source>
        <dbReference type="Google" id="ProtNLM"/>
    </source>
</evidence>
<proteinExistence type="predicted"/>
<evidence type="ECO:0000313" key="1">
    <source>
        <dbReference type="EMBL" id="MFD2738598.1"/>
    </source>
</evidence>
<dbReference type="PROSITE" id="PS51257">
    <property type="entry name" value="PROKAR_LIPOPROTEIN"/>
    <property type="match status" value="1"/>
</dbReference>
<keyword evidence="2" id="KW-1185">Reference proteome</keyword>
<sequence>MRRVFLPLIPLALLAACGGVGDDLAFDGKYFRSDLKLVSGRRDHFVVTVRDATQSLEGARAAGRHEAIAHCVGTYGSSDIKWIVGPDTPGQALQLSDGALRFEGICPQ</sequence>
<dbReference type="RefSeq" id="WP_386371461.1">
    <property type="nucleotide sequence ID" value="NZ_JBHUMP010000002.1"/>
</dbReference>
<accession>A0ABW5TY81</accession>
<reference evidence="2" key="1">
    <citation type="journal article" date="2019" name="Int. J. Syst. Evol. Microbiol.">
        <title>The Global Catalogue of Microorganisms (GCM) 10K type strain sequencing project: providing services to taxonomists for standard genome sequencing and annotation.</title>
        <authorList>
            <consortium name="The Broad Institute Genomics Platform"/>
            <consortium name="The Broad Institute Genome Sequencing Center for Infectious Disease"/>
            <person name="Wu L."/>
            <person name="Ma J."/>
        </authorList>
    </citation>
    <scope>NUCLEOTIDE SEQUENCE [LARGE SCALE GENOMIC DNA]</scope>
    <source>
        <strain evidence="2">TISTR 2562</strain>
    </source>
</reference>
<name>A0ABW5TY81_9RHOB</name>
<protein>
    <recommendedName>
        <fullName evidence="3">Lipoprotein</fullName>
    </recommendedName>
</protein>
<evidence type="ECO:0000313" key="2">
    <source>
        <dbReference type="Proteomes" id="UP001597474"/>
    </source>
</evidence>
<dbReference type="EMBL" id="JBHUMP010000002">
    <property type="protein sequence ID" value="MFD2738598.1"/>
    <property type="molecule type" value="Genomic_DNA"/>
</dbReference>
<comment type="caution">
    <text evidence="1">The sequence shown here is derived from an EMBL/GenBank/DDBJ whole genome shotgun (WGS) entry which is preliminary data.</text>
</comment>
<gene>
    <name evidence="1" type="ORF">ACFSUD_03350</name>
</gene>
<organism evidence="1 2">
    <name type="scientific">Sulfitobacter aestuarii</name>
    <dbReference type="NCBI Taxonomy" id="2161676"/>
    <lineage>
        <taxon>Bacteria</taxon>
        <taxon>Pseudomonadati</taxon>
        <taxon>Pseudomonadota</taxon>
        <taxon>Alphaproteobacteria</taxon>
        <taxon>Rhodobacterales</taxon>
        <taxon>Roseobacteraceae</taxon>
        <taxon>Sulfitobacter</taxon>
    </lineage>
</organism>
<dbReference type="Proteomes" id="UP001597474">
    <property type="component" value="Unassembled WGS sequence"/>
</dbReference>